<dbReference type="InterPro" id="IPR046336">
    <property type="entry name" value="Lon_prtase_N_sf"/>
</dbReference>
<dbReference type="InterPro" id="IPR015947">
    <property type="entry name" value="PUA-like_sf"/>
</dbReference>
<evidence type="ECO:0000259" key="1">
    <source>
        <dbReference type="Pfam" id="PF02190"/>
    </source>
</evidence>
<feature type="domain" description="Lon N-terminal" evidence="1">
    <location>
        <begin position="11"/>
        <end position="46"/>
    </location>
</feature>
<dbReference type="EC" id="3.4.21.53" evidence="2"/>
<dbReference type="GO" id="GO:0004252">
    <property type="term" value="F:serine-type endopeptidase activity"/>
    <property type="evidence" value="ECO:0007669"/>
    <property type="project" value="UniProtKB-EC"/>
</dbReference>
<keyword evidence="2" id="KW-0378">Hydrolase</keyword>
<protein>
    <submittedName>
        <fullName evidence="2">ATP-dependent protease La</fullName>
        <ecNumber evidence="2">3.4.21.53</ecNumber>
    </submittedName>
</protein>
<dbReference type="Pfam" id="PF02190">
    <property type="entry name" value="LON_substr_bdg"/>
    <property type="match status" value="1"/>
</dbReference>
<proteinExistence type="predicted"/>
<organism evidence="2">
    <name type="scientific">Clostridioides difficile</name>
    <name type="common">Peptoclostridium difficile</name>
    <dbReference type="NCBI Taxonomy" id="1496"/>
    <lineage>
        <taxon>Bacteria</taxon>
        <taxon>Bacillati</taxon>
        <taxon>Bacillota</taxon>
        <taxon>Clostridia</taxon>
        <taxon>Peptostreptococcales</taxon>
        <taxon>Peptostreptococcaceae</taxon>
        <taxon>Clostridioides</taxon>
    </lineage>
</organism>
<dbReference type="SUPFAM" id="SSF88697">
    <property type="entry name" value="PUA domain-like"/>
    <property type="match status" value="1"/>
</dbReference>
<sequence>MEQNYTKIDHELPLIPLRGLAIFPYMILNFDIGREISLKALDQSYDG</sequence>
<gene>
    <name evidence="2" type="primary">lon_6</name>
    <name evidence="2" type="ORF">NCTC13307_04136</name>
</gene>
<dbReference type="EMBL" id="UFWD01000002">
    <property type="protein sequence ID" value="SUY83023.1"/>
    <property type="molecule type" value="Genomic_DNA"/>
</dbReference>
<dbReference type="InterPro" id="IPR003111">
    <property type="entry name" value="Lon_prtase_N"/>
</dbReference>
<reference evidence="2" key="1">
    <citation type="submission" date="2018-06" db="EMBL/GenBank/DDBJ databases">
        <authorList>
            <consortium name="Pathogen Informatics"/>
            <person name="Doyle S."/>
        </authorList>
    </citation>
    <scope>NUCLEOTIDE SEQUENCE</scope>
    <source>
        <strain evidence="2">NCTC13307</strain>
    </source>
</reference>
<keyword evidence="2" id="KW-0645">Protease</keyword>
<accession>A0A381KKG8</accession>
<dbReference type="Gene3D" id="2.30.130.40">
    <property type="entry name" value="LON domain-like"/>
    <property type="match status" value="1"/>
</dbReference>
<evidence type="ECO:0000313" key="2">
    <source>
        <dbReference type="EMBL" id="SUY83023.1"/>
    </source>
</evidence>
<dbReference type="GO" id="GO:0006508">
    <property type="term" value="P:proteolysis"/>
    <property type="evidence" value="ECO:0007669"/>
    <property type="project" value="UniProtKB-KW"/>
</dbReference>
<name>A0A381KKG8_CLODI</name>
<dbReference type="AlphaFoldDB" id="A0A381KKG8"/>